<dbReference type="PANTHER" id="PTHR47099:SF1">
    <property type="entry name" value="METHYLCOBAMIDE:COM METHYLTRANSFERASE MTBA"/>
    <property type="match status" value="1"/>
</dbReference>
<sequence length="365" mass="40450">MNSLENFRAMMNPGRGETLPQWLPFDLPVTPPIADRIEARFGTRDAAQAFDLDFRYCGPQLADDPERWRAAFAAQGISLPPDAELRPIGAVLVPPAQAAHDGAYHLREKFYPLASVTTVGQLRSLPWPDLDTALTAGTLAEDVAAIHAAGKVAVCNMEVTVFESAWYRRGMDVLFEDLIEGNEIGAWLLDWFTEFSVRRARLVARAGVDVVGLGDDVGTQRGMMMSVPFWRQHLKPRLKRVIDALRENQTRPLWVRYHSDGDIRSVIDELVEIGVDILNPVQPECLPPAEVIAAHKHHLKFWGMVGTQTTMPFGTPDEVRAVVAECARFAREGAGIVVAPTHVLEPDVPWENIEALADAVRAARL</sequence>
<evidence type="ECO:0000259" key="1">
    <source>
        <dbReference type="Pfam" id="PF01208"/>
    </source>
</evidence>
<accession>A0A178IM94</accession>
<dbReference type="Proteomes" id="UP000078486">
    <property type="component" value="Unassembled WGS sequence"/>
</dbReference>
<organism evidence="2 3">
    <name type="scientific">Termitidicoccus mucosus</name>
    <dbReference type="NCBI Taxonomy" id="1184151"/>
    <lineage>
        <taxon>Bacteria</taxon>
        <taxon>Pseudomonadati</taxon>
        <taxon>Verrucomicrobiota</taxon>
        <taxon>Opitutia</taxon>
        <taxon>Opitutales</taxon>
        <taxon>Opitutaceae</taxon>
        <taxon>Termitidicoccus</taxon>
    </lineage>
</organism>
<evidence type="ECO:0000313" key="2">
    <source>
        <dbReference type="EMBL" id="OAM91004.1"/>
    </source>
</evidence>
<gene>
    <name evidence="2" type="ORF">AW736_05045</name>
</gene>
<dbReference type="OrthoDB" id="9778540at2"/>
<dbReference type="InterPro" id="IPR000257">
    <property type="entry name" value="Uroporphyrinogen_deCOase"/>
</dbReference>
<dbReference type="STRING" id="1184151.AW736_05045"/>
<proteinExistence type="predicted"/>
<dbReference type="GO" id="GO:0004853">
    <property type="term" value="F:uroporphyrinogen decarboxylase activity"/>
    <property type="evidence" value="ECO:0007669"/>
    <property type="project" value="InterPro"/>
</dbReference>
<dbReference type="InterPro" id="IPR038071">
    <property type="entry name" value="UROD/MetE-like_sf"/>
</dbReference>
<reference evidence="2 3" key="1">
    <citation type="submission" date="2016-01" db="EMBL/GenBank/DDBJ databases">
        <title>High potential of lignocellulose degradation of a new Verrucomicrobia species.</title>
        <authorList>
            <person name="Wang Y."/>
            <person name="Shi Y."/>
            <person name="Qiu Z."/>
            <person name="Liu S."/>
            <person name="Yang H."/>
        </authorList>
    </citation>
    <scope>NUCLEOTIDE SEQUENCE [LARGE SCALE GENOMIC DNA]</scope>
    <source>
        <strain evidence="2 3">TSB47</strain>
    </source>
</reference>
<dbReference type="AlphaFoldDB" id="A0A178IM94"/>
<feature type="domain" description="Uroporphyrinogen decarboxylase (URO-D)" evidence="1">
    <location>
        <begin position="169"/>
        <end position="362"/>
    </location>
</feature>
<dbReference type="InterPro" id="IPR052024">
    <property type="entry name" value="Methanogen_methyltrans"/>
</dbReference>
<dbReference type="EMBL" id="LRRQ01000042">
    <property type="protein sequence ID" value="OAM91004.1"/>
    <property type="molecule type" value="Genomic_DNA"/>
</dbReference>
<dbReference type="SUPFAM" id="SSF51726">
    <property type="entry name" value="UROD/MetE-like"/>
    <property type="match status" value="1"/>
</dbReference>
<name>A0A178IM94_9BACT</name>
<dbReference type="Gene3D" id="3.20.20.210">
    <property type="match status" value="1"/>
</dbReference>
<dbReference type="RefSeq" id="WP_068769131.1">
    <property type="nucleotide sequence ID" value="NZ_CP109796.1"/>
</dbReference>
<evidence type="ECO:0000313" key="3">
    <source>
        <dbReference type="Proteomes" id="UP000078486"/>
    </source>
</evidence>
<comment type="caution">
    <text evidence="2">The sequence shown here is derived from an EMBL/GenBank/DDBJ whole genome shotgun (WGS) entry which is preliminary data.</text>
</comment>
<keyword evidence="3" id="KW-1185">Reference proteome</keyword>
<dbReference type="PANTHER" id="PTHR47099">
    <property type="entry name" value="METHYLCOBAMIDE:COM METHYLTRANSFERASE MTBA"/>
    <property type="match status" value="1"/>
</dbReference>
<dbReference type="GO" id="GO:0006779">
    <property type="term" value="P:porphyrin-containing compound biosynthetic process"/>
    <property type="evidence" value="ECO:0007669"/>
    <property type="project" value="InterPro"/>
</dbReference>
<protein>
    <recommendedName>
        <fullName evidence="1">Uroporphyrinogen decarboxylase (URO-D) domain-containing protein</fullName>
    </recommendedName>
</protein>
<dbReference type="Pfam" id="PF01208">
    <property type="entry name" value="URO-D"/>
    <property type="match status" value="1"/>
</dbReference>